<keyword evidence="2" id="KW-1185">Reference proteome</keyword>
<evidence type="ECO:0000313" key="1">
    <source>
        <dbReference type="EMBL" id="TEB29499.1"/>
    </source>
</evidence>
<accession>A0A4Y7T7G8</accession>
<dbReference type="EMBL" id="QPFP01000027">
    <property type="protein sequence ID" value="TEB29499.1"/>
    <property type="molecule type" value="Genomic_DNA"/>
</dbReference>
<dbReference type="OrthoDB" id="3061332at2759"/>
<gene>
    <name evidence="1" type="ORF">FA13DRAFT_1793172</name>
</gene>
<organism evidence="1 2">
    <name type="scientific">Coprinellus micaceus</name>
    <name type="common">Glistening ink-cap mushroom</name>
    <name type="synonym">Coprinus micaceus</name>
    <dbReference type="NCBI Taxonomy" id="71717"/>
    <lineage>
        <taxon>Eukaryota</taxon>
        <taxon>Fungi</taxon>
        <taxon>Dikarya</taxon>
        <taxon>Basidiomycota</taxon>
        <taxon>Agaricomycotina</taxon>
        <taxon>Agaricomycetes</taxon>
        <taxon>Agaricomycetidae</taxon>
        <taxon>Agaricales</taxon>
        <taxon>Agaricineae</taxon>
        <taxon>Psathyrellaceae</taxon>
        <taxon>Coprinellus</taxon>
    </lineage>
</organism>
<comment type="caution">
    <text evidence="1">The sequence shown here is derived from an EMBL/GenBank/DDBJ whole genome shotgun (WGS) entry which is preliminary data.</text>
</comment>
<proteinExistence type="predicted"/>
<dbReference type="Proteomes" id="UP000298030">
    <property type="component" value="Unassembled WGS sequence"/>
</dbReference>
<reference evidence="1 2" key="1">
    <citation type="journal article" date="2019" name="Nat. Ecol. Evol.">
        <title>Megaphylogeny resolves global patterns of mushroom evolution.</title>
        <authorList>
            <person name="Varga T."/>
            <person name="Krizsan K."/>
            <person name="Foldi C."/>
            <person name="Dima B."/>
            <person name="Sanchez-Garcia M."/>
            <person name="Sanchez-Ramirez S."/>
            <person name="Szollosi G.J."/>
            <person name="Szarkandi J.G."/>
            <person name="Papp V."/>
            <person name="Albert L."/>
            <person name="Andreopoulos W."/>
            <person name="Angelini C."/>
            <person name="Antonin V."/>
            <person name="Barry K.W."/>
            <person name="Bougher N.L."/>
            <person name="Buchanan P."/>
            <person name="Buyck B."/>
            <person name="Bense V."/>
            <person name="Catcheside P."/>
            <person name="Chovatia M."/>
            <person name="Cooper J."/>
            <person name="Damon W."/>
            <person name="Desjardin D."/>
            <person name="Finy P."/>
            <person name="Geml J."/>
            <person name="Haridas S."/>
            <person name="Hughes K."/>
            <person name="Justo A."/>
            <person name="Karasinski D."/>
            <person name="Kautmanova I."/>
            <person name="Kiss B."/>
            <person name="Kocsube S."/>
            <person name="Kotiranta H."/>
            <person name="LaButti K.M."/>
            <person name="Lechner B.E."/>
            <person name="Liimatainen K."/>
            <person name="Lipzen A."/>
            <person name="Lukacs Z."/>
            <person name="Mihaltcheva S."/>
            <person name="Morgado L.N."/>
            <person name="Niskanen T."/>
            <person name="Noordeloos M.E."/>
            <person name="Ohm R.A."/>
            <person name="Ortiz-Santana B."/>
            <person name="Ovrebo C."/>
            <person name="Racz N."/>
            <person name="Riley R."/>
            <person name="Savchenko A."/>
            <person name="Shiryaev A."/>
            <person name="Soop K."/>
            <person name="Spirin V."/>
            <person name="Szebenyi C."/>
            <person name="Tomsovsky M."/>
            <person name="Tulloss R.E."/>
            <person name="Uehling J."/>
            <person name="Grigoriev I.V."/>
            <person name="Vagvolgyi C."/>
            <person name="Papp T."/>
            <person name="Martin F.M."/>
            <person name="Miettinen O."/>
            <person name="Hibbett D.S."/>
            <person name="Nagy L.G."/>
        </authorList>
    </citation>
    <scope>NUCLEOTIDE SEQUENCE [LARGE SCALE GENOMIC DNA]</scope>
    <source>
        <strain evidence="1 2">FP101781</strain>
    </source>
</reference>
<sequence>MLTTSTASLSGQFQRLIFQPIEAIMRKFDGSSLLYVPFLAVLDGLDECEDRDEVAGQSPFPATFLDLQPSRRPPPSAASLLYKATPMNTWPLLDVAIVNEKRGRIHSCYESWPSLEDMIKPVGHIGGYFIFMTTILRILFDPYLHSDGLTPTDRLPMALGMDPDFDIP</sequence>
<protein>
    <submittedName>
        <fullName evidence="1">Uncharacterized protein</fullName>
    </submittedName>
</protein>
<dbReference type="AlphaFoldDB" id="A0A4Y7T7G8"/>
<evidence type="ECO:0000313" key="2">
    <source>
        <dbReference type="Proteomes" id="UP000298030"/>
    </source>
</evidence>
<name>A0A4Y7T7G8_COPMI</name>